<sequence>MLKIFRMAKFRFTICAKDHIRFPAYKGSAFRGGFGYAFKRVVCVIKGKACDECLLKQKCIYSYIFETPPPEDTEMLRLYPKVPHPFVIEPPNTEKQSFEPGEEFAFHVILIGQAIDYLPYFIYTFTELGKQGIGQGRGKYDLIQVEGIGLGNEAVPIYQNTTQTLTNHYPIIHAHQMGINSQDTHNEVISQSNPPYQGGHQFNSPYRSTERSRRSQEETKGGVNAPQQDCSQENNHNNTITISLLTPLRLRFDGHITDKIEFHVLIRNLLRRISSLSYFHCGEKVEIDFKGLIEKARAVRQGASDIHWFDWKRYSTRQEEWMSLGGVTGTVSYEGDLSEFMLFLRLGEYVHVGKGTSFGLGRYSITV</sequence>
<organism evidence="3 4">
    <name type="scientific">Candidatus Brocadia sinica JPN1</name>
    <dbReference type="NCBI Taxonomy" id="1197129"/>
    <lineage>
        <taxon>Bacteria</taxon>
        <taxon>Pseudomonadati</taxon>
        <taxon>Planctomycetota</taxon>
        <taxon>Candidatus Brocadiia</taxon>
        <taxon>Candidatus Brocadiales</taxon>
        <taxon>Candidatus Brocadiaceae</taxon>
        <taxon>Candidatus Brocadia</taxon>
    </lineage>
</organism>
<evidence type="ECO:0000313" key="4">
    <source>
        <dbReference type="Proteomes" id="UP000032309"/>
    </source>
</evidence>
<evidence type="ECO:0000259" key="2">
    <source>
        <dbReference type="Pfam" id="PF10040"/>
    </source>
</evidence>
<feature type="compositionally biased region" description="Polar residues" evidence="1">
    <location>
        <begin position="225"/>
        <end position="235"/>
    </location>
</feature>
<evidence type="ECO:0000313" key="3">
    <source>
        <dbReference type="EMBL" id="GAN31755.1"/>
    </source>
</evidence>
<proteinExistence type="predicted"/>
<dbReference type="EMBL" id="BAFN01000001">
    <property type="protein sequence ID" value="GAN31755.1"/>
    <property type="molecule type" value="Genomic_DNA"/>
</dbReference>
<feature type="compositionally biased region" description="Basic and acidic residues" evidence="1">
    <location>
        <begin position="208"/>
        <end position="220"/>
    </location>
</feature>
<feature type="domain" description="CRISPR-associated protein Cas6 C-terminal" evidence="2">
    <location>
        <begin position="242"/>
        <end position="363"/>
    </location>
</feature>
<comment type="caution">
    <text evidence="3">The sequence shown here is derived from an EMBL/GenBank/DDBJ whole genome shotgun (WGS) entry which is preliminary data.</text>
</comment>
<dbReference type="InterPro" id="IPR019267">
    <property type="entry name" value="CRISPR-assoc_Cas6_C"/>
</dbReference>
<dbReference type="Proteomes" id="UP000032309">
    <property type="component" value="Unassembled WGS sequence"/>
</dbReference>
<gene>
    <name evidence="3" type="ORF">BROSI_A0259</name>
</gene>
<feature type="compositionally biased region" description="Polar residues" evidence="1">
    <location>
        <begin position="186"/>
        <end position="206"/>
    </location>
</feature>
<keyword evidence="4" id="KW-1185">Reference proteome</keyword>
<reference evidence="4" key="1">
    <citation type="journal article" date="2015" name="Genome Announc.">
        <title>Draft Genome Sequence of an Anaerobic Ammonium-Oxidizing Bacterium, "Candidatus Brocadia sinica".</title>
        <authorList>
            <person name="Oshiki M."/>
            <person name="Shinyako-Hata K."/>
            <person name="Satoh H."/>
            <person name="Okabe S."/>
        </authorList>
    </citation>
    <scope>NUCLEOTIDE SEQUENCE [LARGE SCALE GENOMIC DNA]</scope>
    <source>
        <strain evidence="4">JPN1</strain>
    </source>
</reference>
<accession>A0ABQ0JSQ6</accession>
<dbReference type="Pfam" id="PF10040">
    <property type="entry name" value="CRISPR_Cas6"/>
    <property type="match status" value="1"/>
</dbReference>
<protein>
    <recommendedName>
        <fullName evidence="2">CRISPR-associated protein Cas6 C-terminal domain-containing protein</fullName>
    </recommendedName>
</protein>
<dbReference type="Gene3D" id="3.30.70.1900">
    <property type="match status" value="1"/>
</dbReference>
<evidence type="ECO:0000256" key="1">
    <source>
        <dbReference type="SAM" id="MobiDB-lite"/>
    </source>
</evidence>
<feature type="region of interest" description="Disordered" evidence="1">
    <location>
        <begin position="186"/>
        <end position="235"/>
    </location>
</feature>
<name>A0ABQ0JSQ6_9BACT</name>